<dbReference type="GO" id="GO:0000329">
    <property type="term" value="C:fungal-type vacuole membrane"/>
    <property type="evidence" value="ECO:0007669"/>
    <property type="project" value="TreeGrafter"/>
</dbReference>
<dbReference type="OrthoDB" id="10020193at2759"/>
<dbReference type="GO" id="GO:1904263">
    <property type="term" value="P:positive regulation of TORC1 signaling"/>
    <property type="evidence" value="ECO:0007669"/>
    <property type="project" value="TreeGrafter"/>
</dbReference>
<dbReference type="GO" id="GO:0010507">
    <property type="term" value="P:negative regulation of autophagy"/>
    <property type="evidence" value="ECO:0007669"/>
    <property type="project" value="TreeGrafter"/>
</dbReference>
<dbReference type="InParanoid" id="A0A2N3N471"/>
<dbReference type="VEuPathDB" id="FungiDB:jhhlp_005816"/>
<protein>
    <recommendedName>
        <fullName evidence="4">GTP-binding protein</fullName>
    </recommendedName>
</protein>
<dbReference type="GO" id="GO:0009267">
    <property type="term" value="P:cellular response to starvation"/>
    <property type="evidence" value="ECO:0007669"/>
    <property type="project" value="TreeGrafter"/>
</dbReference>
<evidence type="ECO:0000256" key="2">
    <source>
        <dbReference type="ARBA" id="ARBA00022741"/>
    </source>
</evidence>
<name>A0A2N3N471_9PEZI</name>
<dbReference type="InterPro" id="IPR006762">
    <property type="entry name" value="Gtr1_RagA"/>
</dbReference>
<dbReference type="Gene3D" id="3.30.450.190">
    <property type="match status" value="1"/>
</dbReference>
<dbReference type="GO" id="GO:1990131">
    <property type="term" value="C:Gtr1-Gtr2 GTPase complex"/>
    <property type="evidence" value="ECO:0007669"/>
    <property type="project" value="UniProtKB-UniRule"/>
</dbReference>
<dbReference type="GO" id="GO:0005525">
    <property type="term" value="F:GTP binding"/>
    <property type="evidence" value="ECO:0007669"/>
    <property type="project" value="UniProtKB-UniRule"/>
</dbReference>
<evidence type="ECO:0000313" key="5">
    <source>
        <dbReference type="EMBL" id="PKS07214.1"/>
    </source>
</evidence>
<dbReference type="FunCoup" id="A0A2N3N471">
    <property type="interactions" value="246"/>
</dbReference>
<sequence>MSGLPDSAVASSVGDSTPVVDAKAGVKKPKKKKVLLMGKSGSGKSSMRSIIFSNYIARDTRRLGATIDIDLSHVKFLGNLTLNLWDCGGQEAFMENYLSQQRVHVFSHVGVLIYVFDIESRDVDRDLATYVSIISALVQFSPTARIYVLIHKMDLILPASREAVFNNHVQMVRQKTAELAASVGLIAGDSDEPPLEITPFATSIWDQSLYKAWASIIHDLVPNLSAIERNLANLGAAIEAEELLLFERTSFLAVSSWTSEMGQDNPTEDRLERMSNIMKQFKQSISRFTGTPRNAEQFVCMEHKAGTRFSLFILKFTTNTYLMAVLPPGEARFNSALLNCRIAIEHFKFLDGPSTPAASNAAQIGS</sequence>
<dbReference type="GO" id="GO:0003924">
    <property type="term" value="F:GTPase activity"/>
    <property type="evidence" value="ECO:0007669"/>
    <property type="project" value="UniProtKB-UniRule"/>
</dbReference>
<evidence type="ECO:0000256" key="1">
    <source>
        <dbReference type="ARBA" id="ARBA00007756"/>
    </source>
</evidence>
<dbReference type="STRING" id="41688.A0A2N3N471"/>
<evidence type="ECO:0000313" key="6">
    <source>
        <dbReference type="Proteomes" id="UP000233524"/>
    </source>
</evidence>
<dbReference type="Gene3D" id="3.40.50.300">
    <property type="entry name" value="P-loop containing nucleotide triphosphate hydrolases"/>
    <property type="match status" value="1"/>
</dbReference>
<comment type="similarity">
    <text evidence="1 4">Belongs to the GTR/RAG GTP-binding protein family.</text>
</comment>
<gene>
    <name evidence="5" type="ORF">jhhlp_005816</name>
</gene>
<proteinExistence type="inferred from homology"/>
<evidence type="ECO:0000256" key="3">
    <source>
        <dbReference type="ARBA" id="ARBA00023134"/>
    </source>
</evidence>
<dbReference type="InterPro" id="IPR039397">
    <property type="entry name" value="RagA/B"/>
</dbReference>
<dbReference type="Pfam" id="PF04670">
    <property type="entry name" value="Gtr1_RagA"/>
    <property type="match status" value="1"/>
</dbReference>
<keyword evidence="2 4" id="KW-0547">Nucleotide-binding</keyword>
<dbReference type="InterPro" id="IPR027417">
    <property type="entry name" value="P-loop_NTPase"/>
</dbReference>
<dbReference type="Proteomes" id="UP000233524">
    <property type="component" value="Unassembled WGS sequence"/>
</dbReference>
<dbReference type="EMBL" id="NLAX01000701">
    <property type="protein sequence ID" value="PKS07214.1"/>
    <property type="molecule type" value="Genomic_DNA"/>
</dbReference>
<dbReference type="CDD" id="cd11384">
    <property type="entry name" value="RagA_like"/>
    <property type="match status" value="1"/>
</dbReference>
<comment type="subunit">
    <text evidence="4">Component of the GSE complex.</text>
</comment>
<keyword evidence="3 4" id="KW-0342">GTP-binding</keyword>
<dbReference type="PANTHER" id="PTHR11259:SF1">
    <property type="entry name" value="RAS-RELATED GTP-BINDING PROTEIN"/>
    <property type="match status" value="1"/>
</dbReference>
<dbReference type="SUPFAM" id="SSF52540">
    <property type="entry name" value="P-loop containing nucleoside triphosphate hydrolases"/>
    <property type="match status" value="1"/>
</dbReference>
<evidence type="ECO:0000256" key="4">
    <source>
        <dbReference type="RuleBase" id="RU367014"/>
    </source>
</evidence>
<dbReference type="FunFam" id="3.40.50.300:FF:002028">
    <property type="entry name" value="Related to GTR1-GTP-binding protein"/>
    <property type="match status" value="1"/>
</dbReference>
<organism evidence="5 6">
    <name type="scientific">Lomentospora prolificans</name>
    <dbReference type="NCBI Taxonomy" id="41688"/>
    <lineage>
        <taxon>Eukaryota</taxon>
        <taxon>Fungi</taxon>
        <taxon>Dikarya</taxon>
        <taxon>Ascomycota</taxon>
        <taxon>Pezizomycotina</taxon>
        <taxon>Sordariomycetes</taxon>
        <taxon>Hypocreomycetidae</taxon>
        <taxon>Microascales</taxon>
        <taxon>Microascaceae</taxon>
        <taxon>Lomentospora</taxon>
    </lineage>
</organism>
<dbReference type="AlphaFoldDB" id="A0A2N3N471"/>
<accession>A0A2N3N471</accession>
<comment type="caution">
    <text evidence="5">The sequence shown here is derived from an EMBL/GenBank/DDBJ whole genome shotgun (WGS) entry which is preliminary data.</text>
</comment>
<comment type="function">
    <text evidence="4">GTPase involved in activation of the TORC1 signaling pathway, which promotes growth and represses autophagy in nutrient-rich conditions.</text>
</comment>
<dbReference type="GO" id="GO:0005634">
    <property type="term" value="C:nucleus"/>
    <property type="evidence" value="ECO:0007669"/>
    <property type="project" value="TreeGrafter"/>
</dbReference>
<reference evidence="5 6" key="1">
    <citation type="journal article" date="2017" name="G3 (Bethesda)">
        <title>First Draft Genome Sequence of the Pathogenic Fungus Lomentospora prolificans (Formerly Scedosporium prolificans).</title>
        <authorList>
            <person name="Luo R."/>
            <person name="Zimin A."/>
            <person name="Workman R."/>
            <person name="Fan Y."/>
            <person name="Pertea G."/>
            <person name="Grossman N."/>
            <person name="Wear M.P."/>
            <person name="Jia B."/>
            <person name="Miller H."/>
            <person name="Casadevall A."/>
            <person name="Timp W."/>
            <person name="Zhang S.X."/>
            <person name="Salzberg S.L."/>
        </authorList>
    </citation>
    <scope>NUCLEOTIDE SEQUENCE [LARGE SCALE GENOMIC DNA]</scope>
    <source>
        <strain evidence="5 6">JHH-5317</strain>
    </source>
</reference>
<keyword evidence="6" id="KW-1185">Reference proteome</keyword>
<dbReference type="PANTHER" id="PTHR11259">
    <property type="entry name" value="RAS-RELATED GTP BINDING RAG/GTR YEAST"/>
    <property type="match status" value="1"/>
</dbReference>